<proteinExistence type="predicted"/>
<dbReference type="InterPro" id="IPR029098">
    <property type="entry name" value="Acetyltransf_C"/>
</dbReference>
<gene>
    <name evidence="7" type="ORF">AXK12_02475</name>
</gene>
<dbReference type="Proteomes" id="UP000071392">
    <property type="component" value="Unassembled WGS sequence"/>
</dbReference>
<reference evidence="7 8" key="1">
    <citation type="submission" date="2016-02" db="EMBL/GenBank/DDBJ databases">
        <authorList>
            <person name="Wen L."/>
            <person name="He K."/>
            <person name="Yang H."/>
        </authorList>
    </citation>
    <scope>NUCLEOTIDE SEQUENCE [LARGE SCALE GENOMIC DNA]</scope>
    <source>
        <strain evidence="7 8">CV41</strain>
    </source>
</reference>
<dbReference type="InterPro" id="IPR011004">
    <property type="entry name" value="Trimer_LpxA-like_sf"/>
</dbReference>
<dbReference type="NCBIfam" id="TIGR01852">
    <property type="entry name" value="lipid_A_lpxA"/>
    <property type="match status" value="1"/>
</dbReference>
<evidence type="ECO:0000256" key="1">
    <source>
        <dbReference type="ARBA" id="ARBA00022516"/>
    </source>
</evidence>
<evidence type="ECO:0000256" key="4">
    <source>
        <dbReference type="ARBA" id="ARBA00023098"/>
    </source>
</evidence>
<dbReference type="InterPro" id="IPR037157">
    <property type="entry name" value="Acetyltransf_C_sf"/>
</dbReference>
<evidence type="ECO:0000259" key="6">
    <source>
        <dbReference type="Pfam" id="PF13720"/>
    </source>
</evidence>
<evidence type="ECO:0000256" key="5">
    <source>
        <dbReference type="ARBA" id="ARBA00023315"/>
    </source>
</evidence>
<feature type="domain" description="UDP N-acetylglucosamine O-acyltransferase C-terminal" evidence="6">
    <location>
        <begin position="177"/>
        <end position="258"/>
    </location>
</feature>
<keyword evidence="4" id="KW-0443">Lipid metabolism</keyword>
<dbReference type="CDD" id="cd03351">
    <property type="entry name" value="LbH_UDP-GlcNAc_AT"/>
    <property type="match status" value="1"/>
</dbReference>
<dbReference type="AlphaFoldDB" id="A0A139SRC3"/>
<keyword evidence="8" id="KW-1185">Reference proteome</keyword>
<keyword evidence="5 7" id="KW-0012">Acyltransferase</keyword>
<dbReference type="PANTHER" id="PTHR43480:SF1">
    <property type="entry name" value="ACYL-[ACYL-CARRIER-PROTEIN]--UDP-N-ACETYLGLUCOSAMINE O-ACYLTRANSFERASE, MITOCHONDRIAL-RELATED"/>
    <property type="match status" value="1"/>
</dbReference>
<dbReference type="SUPFAM" id="SSF51161">
    <property type="entry name" value="Trimeric LpxA-like enzymes"/>
    <property type="match status" value="1"/>
</dbReference>
<dbReference type="STRING" id="1548208.AXK12_02475"/>
<keyword evidence="3 7" id="KW-0808">Transferase</keyword>
<dbReference type="Gene3D" id="1.20.1180.10">
    <property type="entry name" value="Udp N-acetylglucosamine O-acyltransferase, C-terminal domain"/>
    <property type="match status" value="1"/>
</dbReference>
<dbReference type="RefSeq" id="WP_068711077.1">
    <property type="nucleotide sequence ID" value="NZ_LSZP01000016.1"/>
</dbReference>
<evidence type="ECO:0000313" key="8">
    <source>
        <dbReference type="Proteomes" id="UP000071392"/>
    </source>
</evidence>
<protein>
    <submittedName>
        <fullName evidence="7">Acyl-[acyl-carrier-protein]--UDP-N-acetylglucosamine O-acyltransferase</fullName>
    </submittedName>
</protein>
<evidence type="ECO:0000313" key="7">
    <source>
        <dbReference type="EMBL" id="KXU37030.1"/>
    </source>
</evidence>
<dbReference type="PIRSF" id="PIRSF000456">
    <property type="entry name" value="UDP-GlcNAc_acltr"/>
    <property type="match status" value="1"/>
</dbReference>
<dbReference type="NCBIfam" id="NF003657">
    <property type="entry name" value="PRK05289.1"/>
    <property type="match status" value="1"/>
</dbReference>
<organism evidence="7 8">
    <name type="scientific">Cephaloticoccus capnophilus</name>
    <dbReference type="NCBI Taxonomy" id="1548208"/>
    <lineage>
        <taxon>Bacteria</taxon>
        <taxon>Pseudomonadati</taxon>
        <taxon>Verrucomicrobiota</taxon>
        <taxon>Opitutia</taxon>
        <taxon>Opitutales</taxon>
        <taxon>Opitutaceae</taxon>
        <taxon>Cephaloticoccus</taxon>
    </lineage>
</organism>
<sequence>MTSTRIHPTALVDPAAELGAGVEVGPFSYVGAGVRLGDGTRLHHHASVEGDTHLGEGCEVFPFCSIGAKTQDLKFKGGRPGVRIGAHNVFREYVSVHAATDDGEFTWIGSHNHILAYCHVAHDCQLGDRIIMSNSVGLAGHVVVEDYAVLGAVCGVHQFCRIGAYAMVSAYAKVVQDIAPFVIADGQPAVIRAINKVGLERRGFAGEPLERVKQLYRILFREGLNRSQALERIAAHPLAASAEFQQMIEFAAKCTRGLASGSAAGAGNP</sequence>
<dbReference type="PANTHER" id="PTHR43480">
    <property type="entry name" value="ACYL-[ACYL-CARRIER-PROTEIN]--UDP-N-ACETYLGLUCOSAMINE O-ACYLTRANSFERASE"/>
    <property type="match status" value="1"/>
</dbReference>
<dbReference type="Gene3D" id="2.160.10.10">
    <property type="entry name" value="Hexapeptide repeat proteins"/>
    <property type="match status" value="1"/>
</dbReference>
<dbReference type="GO" id="GO:0016020">
    <property type="term" value="C:membrane"/>
    <property type="evidence" value="ECO:0007669"/>
    <property type="project" value="GOC"/>
</dbReference>
<dbReference type="EMBL" id="LSZP01000016">
    <property type="protein sequence ID" value="KXU37030.1"/>
    <property type="molecule type" value="Genomic_DNA"/>
</dbReference>
<comment type="caution">
    <text evidence="7">The sequence shown here is derived from an EMBL/GenBank/DDBJ whole genome shotgun (WGS) entry which is preliminary data.</text>
</comment>
<dbReference type="OrthoDB" id="9807278at2"/>
<evidence type="ECO:0000256" key="2">
    <source>
        <dbReference type="ARBA" id="ARBA00022556"/>
    </source>
</evidence>
<dbReference type="GO" id="GO:0008780">
    <property type="term" value="F:acyl-[acyl-carrier-protein]-UDP-N-acetylglucosamine O-acyltransferase activity"/>
    <property type="evidence" value="ECO:0007669"/>
    <property type="project" value="InterPro"/>
</dbReference>
<keyword evidence="2" id="KW-0441">Lipid A biosynthesis</keyword>
<name>A0A139SRC3_9BACT</name>
<dbReference type="GO" id="GO:0009245">
    <property type="term" value="P:lipid A biosynthetic process"/>
    <property type="evidence" value="ECO:0007669"/>
    <property type="project" value="UniProtKB-KW"/>
</dbReference>
<dbReference type="InterPro" id="IPR010137">
    <property type="entry name" value="Lipid_A_LpxA"/>
</dbReference>
<accession>A0A139SRC3</accession>
<dbReference type="Pfam" id="PF13720">
    <property type="entry name" value="Acetyltransf_11"/>
    <property type="match status" value="1"/>
</dbReference>
<evidence type="ECO:0000256" key="3">
    <source>
        <dbReference type="ARBA" id="ARBA00022679"/>
    </source>
</evidence>
<keyword evidence="1" id="KW-0444">Lipid biosynthesis</keyword>